<sequence>MDQVNLYAKKLIKQNDDSHLFCVHIRRSDFVGFYLQETTQEFLLPALNFSLNHLKKTQFKNISLLFVGDDANFVKNLTLQHLGISNSYIAEGLSPGGDMCLAINSCNSFLLSSSGSTFGWWIAYLLPDKVPVFFNSQVAKSGMKYGKSRWEEDVFPKEWIAINVNNGQAYQEIKSWQNNQSIIL</sequence>
<keyword evidence="2" id="KW-0808">Transferase</keyword>
<proteinExistence type="predicted"/>
<dbReference type="InterPro" id="IPR002516">
    <property type="entry name" value="Glyco_trans_11"/>
</dbReference>
<dbReference type="PANTHER" id="PTHR22898:SF3">
    <property type="entry name" value="ALPHA-1,2-FUCOSYLTRANSFERASE-RELATED"/>
    <property type="match status" value="1"/>
</dbReference>
<evidence type="ECO:0000313" key="3">
    <source>
        <dbReference type="Proteomes" id="UP000887540"/>
    </source>
</evidence>
<dbReference type="GO" id="GO:0005975">
    <property type="term" value="P:carbohydrate metabolic process"/>
    <property type="evidence" value="ECO:0007669"/>
    <property type="project" value="InterPro"/>
</dbReference>
<evidence type="ECO:0000313" key="4">
    <source>
        <dbReference type="WBParaSite" id="ACRNAN_scaffold6987.g18440.t1"/>
    </source>
</evidence>
<keyword evidence="3" id="KW-1185">Reference proteome</keyword>
<organism evidence="3 4">
    <name type="scientific">Acrobeloides nanus</name>
    <dbReference type="NCBI Taxonomy" id="290746"/>
    <lineage>
        <taxon>Eukaryota</taxon>
        <taxon>Metazoa</taxon>
        <taxon>Ecdysozoa</taxon>
        <taxon>Nematoda</taxon>
        <taxon>Chromadorea</taxon>
        <taxon>Rhabditida</taxon>
        <taxon>Tylenchina</taxon>
        <taxon>Cephalobomorpha</taxon>
        <taxon>Cephaloboidea</taxon>
        <taxon>Cephalobidae</taxon>
        <taxon>Acrobeloides</taxon>
    </lineage>
</organism>
<dbReference type="WBParaSite" id="ACRNAN_scaffold6987.g18440.t1">
    <property type="protein sequence ID" value="ACRNAN_scaffold6987.g18440.t1"/>
    <property type="gene ID" value="ACRNAN_scaffold6987.g18440"/>
</dbReference>
<reference evidence="4" key="1">
    <citation type="submission" date="2022-11" db="UniProtKB">
        <authorList>
            <consortium name="WormBaseParasite"/>
        </authorList>
    </citation>
    <scope>IDENTIFICATION</scope>
</reference>
<keyword evidence="1" id="KW-0328">Glycosyltransferase</keyword>
<evidence type="ECO:0000256" key="2">
    <source>
        <dbReference type="ARBA" id="ARBA00022679"/>
    </source>
</evidence>
<protein>
    <submittedName>
        <fullName evidence="4">L-Fucosyltransferase</fullName>
    </submittedName>
</protein>
<dbReference type="AlphaFoldDB" id="A0A914ED85"/>
<dbReference type="PANTHER" id="PTHR22898">
    <property type="entry name" value="UNCHARACTERIZED GLYCOSOL TRANSFERASE-RELATED"/>
    <property type="match status" value="1"/>
</dbReference>
<dbReference type="GO" id="GO:0008107">
    <property type="term" value="F:galactoside 2-alpha-L-fucosyltransferase activity"/>
    <property type="evidence" value="ECO:0007669"/>
    <property type="project" value="InterPro"/>
</dbReference>
<dbReference type="GO" id="GO:0016020">
    <property type="term" value="C:membrane"/>
    <property type="evidence" value="ECO:0007669"/>
    <property type="project" value="InterPro"/>
</dbReference>
<evidence type="ECO:0000256" key="1">
    <source>
        <dbReference type="ARBA" id="ARBA00022676"/>
    </source>
</evidence>
<name>A0A914ED85_9BILA</name>
<dbReference type="InterPro" id="IPR052501">
    <property type="entry name" value="Alpha-1-2_FucT"/>
</dbReference>
<dbReference type="Pfam" id="PF01531">
    <property type="entry name" value="Glyco_transf_11"/>
    <property type="match status" value="1"/>
</dbReference>
<accession>A0A914ED85</accession>
<dbReference type="Proteomes" id="UP000887540">
    <property type="component" value="Unplaced"/>
</dbReference>